<feature type="domain" description="HNH endonuclease 5" evidence="1">
    <location>
        <begin position="2"/>
        <end position="37"/>
    </location>
</feature>
<evidence type="ECO:0000259" key="1">
    <source>
        <dbReference type="Pfam" id="PF14279"/>
    </source>
</evidence>
<dbReference type="RefSeq" id="WP_370873154.1">
    <property type="nucleotide sequence ID" value="NZ_JAUSUW010000010.1"/>
</dbReference>
<keyword evidence="3" id="KW-1185">Reference proteome</keyword>
<proteinExistence type="predicted"/>
<dbReference type="EMBL" id="JAUSUW010000010">
    <property type="protein sequence ID" value="MDQ0422355.1"/>
    <property type="molecule type" value="Genomic_DNA"/>
</dbReference>
<sequence length="77" mass="8963">MIPRAKGGSNQKENTVAACAECNETKGDMDVKRFVRMIHAPRPGEPIKFRLIWVKWKLNLALIELERRIMMRVRGKK</sequence>
<dbReference type="Proteomes" id="UP001238496">
    <property type="component" value="Unassembled WGS sequence"/>
</dbReference>
<accession>A0ABU0GAH6</accession>
<name>A0ABU0GAH6_9HYPH</name>
<dbReference type="Gene3D" id="1.10.30.50">
    <property type="match status" value="1"/>
</dbReference>
<gene>
    <name evidence="2" type="ORF">J2045_003403</name>
</gene>
<protein>
    <recommendedName>
        <fullName evidence="1">HNH endonuclease 5 domain-containing protein</fullName>
    </recommendedName>
</protein>
<evidence type="ECO:0000313" key="2">
    <source>
        <dbReference type="EMBL" id="MDQ0422355.1"/>
    </source>
</evidence>
<evidence type="ECO:0000313" key="3">
    <source>
        <dbReference type="Proteomes" id="UP001238496"/>
    </source>
</evidence>
<comment type="caution">
    <text evidence="2">The sequence shown here is derived from an EMBL/GenBank/DDBJ whole genome shotgun (WGS) entry which is preliminary data.</text>
</comment>
<dbReference type="InterPro" id="IPR029471">
    <property type="entry name" value="HNH_5"/>
</dbReference>
<reference evidence="2 3" key="1">
    <citation type="submission" date="2023-07" db="EMBL/GenBank/DDBJ databases">
        <title>Genomic Encyclopedia of Type Strains, Phase IV (KMG-IV): sequencing the most valuable type-strain genomes for metagenomic binning, comparative biology and taxonomic classification.</title>
        <authorList>
            <person name="Goeker M."/>
        </authorList>
    </citation>
    <scope>NUCLEOTIDE SEQUENCE [LARGE SCALE GENOMIC DNA]</scope>
    <source>
        <strain evidence="2 3">DSM 1111</strain>
    </source>
</reference>
<dbReference type="Pfam" id="PF14279">
    <property type="entry name" value="HNH_5"/>
    <property type="match status" value="1"/>
</dbReference>
<organism evidence="2 3">
    <name type="scientific">Peteryoungia aggregata LMG 23059</name>
    <dbReference type="NCBI Taxonomy" id="1368425"/>
    <lineage>
        <taxon>Bacteria</taxon>
        <taxon>Pseudomonadati</taxon>
        <taxon>Pseudomonadota</taxon>
        <taxon>Alphaproteobacteria</taxon>
        <taxon>Hyphomicrobiales</taxon>
        <taxon>Rhizobiaceae</taxon>
        <taxon>Peteryoungia</taxon>
    </lineage>
</organism>